<organism evidence="3 4">
    <name type="scientific">Ectorhizobium quercum</name>
    <dbReference type="NCBI Taxonomy" id="2965071"/>
    <lineage>
        <taxon>Bacteria</taxon>
        <taxon>Pseudomonadati</taxon>
        <taxon>Pseudomonadota</taxon>
        <taxon>Alphaproteobacteria</taxon>
        <taxon>Hyphomicrobiales</taxon>
        <taxon>Rhizobiaceae</taxon>
        <taxon>Ectorhizobium</taxon>
    </lineage>
</organism>
<dbReference type="AlphaFoldDB" id="A0AAE3N2A3"/>
<evidence type="ECO:0000256" key="2">
    <source>
        <dbReference type="SAM" id="SignalP"/>
    </source>
</evidence>
<feature type="chain" id="PRO_5042107071" evidence="2">
    <location>
        <begin position="24"/>
        <end position="325"/>
    </location>
</feature>
<evidence type="ECO:0000256" key="1">
    <source>
        <dbReference type="ARBA" id="ARBA00006987"/>
    </source>
</evidence>
<dbReference type="PANTHER" id="PTHR42928:SF5">
    <property type="entry name" value="BLR1237 PROTEIN"/>
    <property type="match status" value="1"/>
</dbReference>
<reference evidence="3" key="1">
    <citation type="submission" date="2022-07" db="EMBL/GenBank/DDBJ databases">
        <title>Ectorhizobium quercum gen.nov., sp. nov.</title>
        <authorList>
            <person name="Ma T."/>
            <person name="Li Y."/>
        </authorList>
    </citation>
    <scope>NUCLEOTIDE SEQUENCE</scope>
    <source>
        <strain evidence="3">BDR2-2</strain>
    </source>
</reference>
<dbReference type="SUPFAM" id="SSF53850">
    <property type="entry name" value="Periplasmic binding protein-like II"/>
    <property type="match status" value="1"/>
</dbReference>
<gene>
    <name evidence="3" type="ORF">NOF55_09485</name>
</gene>
<sequence>MREFIKATGLTAVACMAAFAANAQGFPTKPIEIVVPYAAGGGTDLSIRVLADVLSRKLDGATVVVRNEPGGGGAIGTGSSLKARPDGYTLGTGAQGPIALLPHYGATTYDIDSVDFLALIARNLQIVLACADTTYKDFESFLAAAKENPGTVLVGNSGAGGANHLSMEAFGKVAGVTFEHVPYGGAAEALTSCAGGHIDAVTATPAEARPYVQAGTVTPLFVMEQDRIGDYPDVPTAVEKGIDFTWSSWKGIIAPKGIPDDVRARLTDALAAAMADPDFIQKMETMGEFVDYRDSEGFAALAREESTKAEQVIRDLGMYGMNKSE</sequence>
<evidence type="ECO:0000313" key="3">
    <source>
        <dbReference type="EMBL" id="MCX8997337.1"/>
    </source>
</evidence>
<protein>
    <submittedName>
        <fullName evidence="3">Tripartite tricarboxylate transporter substrate binding protein</fullName>
    </submittedName>
</protein>
<comment type="caution">
    <text evidence="3">The sequence shown here is derived from an EMBL/GenBank/DDBJ whole genome shotgun (WGS) entry which is preliminary data.</text>
</comment>
<dbReference type="Gene3D" id="3.40.190.150">
    <property type="entry name" value="Bordetella uptake gene, domain 1"/>
    <property type="match status" value="1"/>
</dbReference>
<dbReference type="Gene3D" id="3.40.190.10">
    <property type="entry name" value="Periplasmic binding protein-like II"/>
    <property type="match status" value="1"/>
</dbReference>
<name>A0AAE3N2A3_9HYPH</name>
<dbReference type="RefSeq" id="WP_306411128.1">
    <property type="nucleotide sequence ID" value="NZ_JANFPI010000003.1"/>
</dbReference>
<dbReference type="PIRSF" id="PIRSF017082">
    <property type="entry name" value="YflP"/>
    <property type="match status" value="1"/>
</dbReference>
<dbReference type="Pfam" id="PF03401">
    <property type="entry name" value="TctC"/>
    <property type="match status" value="1"/>
</dbReference>
<feature type="signal peptide" evidence="2">
    <location>
        <begin position="1"/>
        <end position="23"/>
    </location>
</feature>
<dbReference type="CDD" id="cd07012">
    <property type="entry name" value="PBP2_Bug_TTT"/>
    <property type="match status" value="1"/>
</dbReference>
<dbReference type="EMBL" id="JANFPI010000003">
    <property type="protein sequence ID" value="MCX8997337.1"/>
    <property type="molecule type" value="Genomic_DNA"/>
</dbReference>
<keyword evidence="4" id="KW-1185">Reference proteome</keyword>
<evidence type="ECO:0000313" key="4">
    <source>
        <dbReference type="Proteomes" id="UP001208771"/>
    </source>
</evidence>
<keyword evidence="2" id="KW-0732">Signal</keyword>
<comment type="similarity">
    <text evidence="1">Belongs to the UPF0065 (bug) family.</text>
</comment>
<accession>A0AAE3N2A3</accession>
<dbReference type="Proteomes" id="UP001208771">
    <property type="component" value="Unassembled WGS sequence"/>
</dbReference>
<dbReference type="InterPro" id="IPR042100">
    <property type="entry name" value="Bug_dom1"/>
</dbReference>
<proteinExistence type="inferred from homology"/>
<dbReference type="PANTHER" id="PTHR42928">
    <property type="entry name" value="TRICARBOXYLATE-BINDING PROTEIN"/>
    <property type="match status" value="1"/>
</dbReference>
<dbReference type="InterPro" id="IPR005064">
    <property type="entry name" value="BUG"/>
</dbReference>